<name>A0ABW3F5N3_9PROT</name>
<dbReference type="RefSeq" id="WP_379056411.1">
    <property type="nucleotide sequence ID" value="NZ_JBHTKB010000001.1"/>
</dbReference>
<feature type="chain" id="PRO_5046007762" evidence="1">
    <location>
        <begin position="27"/>
        <end position="278"/>
    </location>
</feature>
<evidence type="ECO:0000313" key="3">
    <source>
        <dbReference type="Proteomes" id="UP001597128"/>
    </source>
</evidence>
<gene>
    <name evidence="2" type="ORF">ACFQ1Z_06275</name>
</gene>
<comment type="caution">
    <text evidence="2">The sequence shown here is derived from an EMBL/GenBank/DDBJ whole genome shotgun (WGS) entry which is preliminary data.</text>
</comment>
<dbReference type="NCBIfam" id="TIGR02595">
    <property type="entry name" value="PEP_CTERM"/>
    <property type="match status" value="1"/>
</dbReference>
<dbReference type="InterPro" id="IPR013424">
    <property type="entry name" value="Ice-binding_C"/>
</dbReference>
<reference evidence="3" key="1">
    <citation type="journal article" date="2019" name="Int. J. Syst. Evol. Microbiol.">
        <title>The Global Catalogue of Microorganisms (GCM) 10K type strain sequencing project: providing services to taxonomists for standard genome sequencing and annotation.</title>
        <authorList>
            <consortium name="The Broad Institute Genomics Platform"/>
            <consortium name="The Broad Institute Genome Sequencing Center for Infectious Disease"/>
            <person name="Wu L."/>
            <person name="Ma J."/>
        </authorList>
    </citation>
    <scope>NUCLEOTIDE SEQUENCE [LARGE SCALE GENOMIC DNA]</scope>
    <source>
        <strain evidence="3">CCUG 58412</strain>
    </source>
</reference>
<keyword evidence="3" id="KW-1185">Reference proteome</keyword>
<accession>A0ABW3F5N3</accession>
<evidence type="ECO:0000313" key="2">
    <source>
        <dbReference type="EMBL" id="MFD0913148.1"/>
    </source>
</evidence>
<protein>
    <submittedName>
        <fullName evidence="2">PEP-CTERM sorting domain-containing protein</fullName>
    </submittedName>
</protein>
<organism evidence="2 3">
    <name type="scientific">Methylophilus luteus</name>
    <dbReference type="NCBI Taxonomy" id="640108"/>
    <lineage>
        <taxon>Bacteria</taxon>
        <taxon>Pseudomonadati</taxon>
        <taxon>Pseudomonadota</taxon>
        <taxon>Betaproteobacteria</taxon>
        <taxon>Nitrosomonadales</taxon>
        <taxon>Methylophilaceae</taxon>
        <taxon>Methylophilus</taxon>
    </lineage>
</organism>
<evidence type="ECO:0000256" key="1">
    <source>
        <dbReference type="SAM" id="SignalP"/>
    </source>
</evidence>
<feature type="signal peptide" evidence="1">
    <location>
        <begin position="1"/>
        <end position="26"/>
    </location>
</feature>
<keyword evidence="1" id="KW-0732">Signal</keyword>
<proteinExistence type="predicted"/>
<sequence length="278" mass="30581">MHLKIKITSRAYVSALLLLASLSAHAELTAYHSSNVGLVYSSVSDVTWTKDANLLGSMIKSRGFNTLINEIIAASPIITNTPNQFSPTGDYALTSADFSAIKAGHATWFGAMAFTSYLNSINYGGAANWRLPFIATTTFGYDQPTNGVNAGDEYHELFYRELHHVEGSPWEPYIPPQPTIYFDNEELRDAYWTSTENGYDWPAFGVFNGPQSAFIFITELAAQGITFKNFLISTPTDSIGNYVWAVSPGRIAVVPEPDRLVMLFAGLGLLAIAKRRTQ</sequence>
<dbReference type="Proteomes" id="UP001597128">
    <property type="component" value="Unassembled WGS sequence"/>
</dbReference>
<dbReference type="EMBL" id="JBHTKB010000001">
    <property type="protein sequence ID" value="MFD0913148.1"/>
    <property type="molecule type" value="Genomic_DNA"/>
</dbReference>